<keyword evidence="1" id="KW-0238">DNA-binding</keyword>
<dbReference type="InterPro" id="IPR047057">
    <property type="entry name" value="MerR_fam"/>
</dbReference>
<dbReference type="EMBL" id="CACVAT010000370">
    <property type="protein sequence ID" value="CAA6822776.1"/>
    <property type="molecule type" value="Genomic_DNA"/>
</dbReference>
<dbReference type="GO" id="GO:0003700">
    <property type="term" value="F:DNA-binding transcription factor activity"/>
    <property type="evidence" value="ECO:0007669"/>
    <property type="project" value="InterPro"/>
</dbReference>
<dbReference type="Pfam" id="PF13411">
    <property type="entry name" value="MerR_1"/>
    <property type="match status" value="1"/>
</dbReference>
<dbReference type="CDD" id="cd01109">
    <property type="entry name" value="HTH_YyaN"/>
    <property type="match status" value="1"/>
</dbReference>
<evidence type="ECO:0000256" key="1">
    <source>
        <dbReference type="ARBA" id="ARBA00023125"/>
    </source>
</evidence>
<dbReference type="SUPFAM" id="SSF46955">
    <property type="entry name" value="Putative DNA-binding domain"/>
    <property type="match status" value="1"/>
</dbReference>
<dbReference type="PRINTS" id="PR00040">
    <property type="entry name" value="HTHMERR"/>
</dbReference>
<dbReference type="PANTHER" id="PTHR30204:SF98">
    <property type="entry name" value="HTH-TYPE TRANSCRIPTIONAL REGULATOR ADHR"/>
    <property type="match status" value="1"/>
</dbReference>
<dbReference type="InterPro" id="IPR000551">
    <property type="entry name" value="MerR-type_HTH_dom"/>
</dbReference>
<dbReference type="SMART" id="SM00422">
    <property type="entry name" value="HTH_MERR"/>
    <property type="match status" value="1"/>
</dbReference>
<feature type="domain" description="HTH merR-type" evidence="2">
    <location>
        <begin position="10"/>
        <end position="79"/>
    </location>
</feature>
<evidence type="ECO:0000313" key="3">
    <source>
        <dbReference type="EMBL" id="CAA6822776.1"/>
    </source>
</evidence>
<dbReference type="AlphaFoldDB" id="A0A6S6U5H8"/>
<gene>
    <name evidence="3" type="ORF">HELGO_WM41288</name>
</gene>
<dbReference type="PROSITE" id="PS50937">
    <property type="entry name" value="HTH_MERR_2"/>
    <property type="match status" value="1"/>
</dbReference>
<dbReference type="PANTHER" id="PTHR30204">
    <property type="entry name" value="REDOX-CYCLING DRUG-SENSING TRANSCRIPTIONAL ACTIVATOR SOXR"/>
    <property type="match status" value="1"/>
</dbReference>
<organism evidence="3">
    <name type="scientific">uncultured Thiotrichaceae bacterium</name>
    <dbReference type="NCBI Taxonomy" id="298394"/>
    <lineage>
        <taxon>Bacteria</taxon>
        <taxon>Pseudomonadati</taxon>
        <taxon>Pseudomonadota</taxon>
        <taxon>Gammaproteobacteria</taxon>
        <taxon>Thiotrichales</taxon>
        <taxon>Thiotrichaceae</taxon>
        <taxon>environmental samples</taxon>
    </lineage>
</organism>
<dbReference type="GO" id="GO:0003677">
    <property type="term" value="F:DNA binding"/>
    <property type="evidence" value="ECO:0007669"/>
    <property type="project" value="UniProtKB-KW"/>
</dbReference>
<sequence length="131" mass="14995">MTENTSTYQSLTPAQMAERTGVSMDTLRYYEREGLLQTVRRTESGHRRYSANDVLWVEVLRCLRATGMSIEQLRGYCDLGEQGDHTQPERLALLLAHKSKVEQQITELQESLHLIDHKINIYQDALQGGDS</sequence>
<dbReference type="Gene3D" id="1.10.1660.10">
    <property type="match status" value="1"/>
</dbReference>
<proteinExistence type="predicted"/>
<reference evidence="3" key="1">
    <citation type="submission" date="2020-01" db="EMBL/GenBank/DDBJ databases">
        <authorList>
            <person name="Meier V. D."/>
            <person name="Meier V D."/>
        </authorList>
    </citation>
    <scope>NUCLEOTIDE SEQUENCE</scope>
    <source>
        <strain evidence="3">HLG_WM_MAG_09</strain>
    </source>
</reference>
<evidence type="ECO:0000259" key="2">
    <source>
        <dbReference type="PROSITE" id="PS50937"/>
    </source>
</evidence>
<dbReference type="InterPro" id="IPR009061">
    <property type="entry name" value="DNA-bd_dom_put_sf"/>
</dbReference>
<protein>
    <submittedName>
        <fullName evidence="3">MerR family transcriptional regulator</fullName>
    </submittedName>
</protein>
<dbReference type="PROSITE" id="PS00552">
    <property type="entry name" value="HTH_MERR_1"/>
    <property type="match status" value="1"/>
</dbReference>
<name>A0A6S6U5H8_9GAMM</name>
<accession>A0A6S6U5H8</accession>